<evidence type="ECO:0000313" key="3">
    <source>
        <dbReference type="Proteomes" id="UP000316598"/>
    </source>
</evidence>
<evidence type="ECO:0000256" key="1">
    <source>
        <dbReference type="SAM" id="MobiDB-lite"/>
    </source>
</evidence>
<gene>
    <name evidence="2" type="ORF">Pla22_52110</name>
</gene>
<accession>A0A5C5WCY0</accession>
<comment type="caution">
    <text evidence="2">The sequence shown here is derived from an EMBL/GenBank/DDBJ whole genome shotgun (WGS) entry which is preliminary data.</text>
</comment>
<proteinExistence type="predicted"/>
<evidence type="ECO:0000313" key="2">
    <source>
        <dbReference type="EMBL" id="TWT47935.1"/>
    </source>
</evidence>
<name>A0A5C5WCY0_9BACT</name>
<organism evidence="2 3">
    <name type="scientific">Rubripirellula amarantea</name>
    <dbReference type="NCBI Taxonomy" id="2527999"/>
    <lineage>
        <taxon>Bacteria</taxon>
        <taxon>Pseudomonadati</taxon>
        <taxon>Planctomycetota</taxon>
        <taxon>Planctomycetia</taxon>
        <taxon>Pirellulales</taxon>
        <taxon>Pirellulaceae</taxon>
        <taxon>Rubripirellula</taxon>
    </lineage>
</organism>
<reference evidence="2 3" key="1">
    <citation type="submission" date="2019-02" db="EMBL/GenBank/DDBJ databases">
        <title>Deep-cultivation of Planctomycetes and their phenomic and genomic characterization uncovers novel biology.</title>
        <authorList>
            <person name="Wiegand S."/>
            <person name="Jogler M."/>
            <person name="Boedeker C."/>
            <person name="Pinto D."/>
            <person name="Vollmers J."/>
            <person name="Rivas-Marin E."/>
            <person name="Kohn T."/>
            <person name="Peeters S.H."/>
            <person name="Heuer A."/>
            <person name="Rast P."/>
            <person name="Oberbeckmann S."/>
            <person name="Bunk B."/>
            <person name="Jeske O."/>
            <person name="Meyerdierks A."/>
            <person name="Storesund J.E."/>
            <person name="Kallscheuer N."/>
            <person name="Luecker S."/>
            <person name="Lage O.M."/>
            <person name="Pohl T."/>
            <person name="Merkel B.J."/>
            <person name="Hornburger P."/>
            <person name="Mueller R.-W."/>
            <person name="Bruemmer F."/>
            <person name="Labrenz M."/>
            <person name="Spormann A.M."/>
            <person name="Op Den Camp H."/>
            <person name="Overmann J."/>
            <person name="Amann R."/>
            <person name="Jetten M.S.M."/>
            <person name="Mascher T."/>
            <person name="Medema M.H."/>
            <person name="Devos D.P."/>
            <person name="Kaster A.-K."/>
            <person name="Ovreas L."/>
            <person name="Rohde M."/>
            <person name="Galperin M.Y."/>
            <person name="Jogler C."/>
        </authorList>
    </citation>
    <scope>NUCLEOTIDE SEQUENCE [LARGE SCALE GENOMIC DNA]</scope>
    <source>
        <strain evidence="2 3">Pla22</strain>
    </source>
</reference>
<feature type="compositionally biased region" description="Basic and acidic residues" evidence="1">
    <location>
        <begin position="52"/>
        <end position="68"/>
    </location>
</feature>
<dbReference type="EMBL" id="SJPI01000005">
    <property type="protein sequence ID" value="TWT47935.1"/>
    <property type="molecule type" value="Genomic_DNA"/>
</dbReference>
<dbReference type="Proteomes" id="UP000316598">
    <property type="component" value="Unassembled WGS sequence"/>
</dbReference>
<sequence>MSSQPFANYTDGLAHETYFLLKMTTDGRRFPDSARWQRTFATLLSHDDGDEQDRCGTGRLYQPREHQPSRPSMNVDRPASHAHHGKVLARFHTSSESKMFVTTRAAAVESTISRRLDRKLRFTSWMYMAIQCIVRNKVRTDSMPGFVRRNVQPFQRCRKKVEIKGRETILDGNITRAIPEHIKVFVPNVDRRITLLGKRVLSGGTIQCRLKSIAVCVPQTALVGVRTCLLVHNREEVPSHPLHHLPKGLTKNAKVVWRVVAVAH</sequence>
<feature type="region of interest" description="Disordered" evidence="1">
    <location>
        <begin position="47"/>
        <end position="84"/>
    </location>
</feature>
<dbReference type="AlphaFoldDB" id="A0A5C5WCY0"/>
<keyword evidence="3" id="KW-1185">Reference proteome</keyword>
<protein>
    <submittedName>
        <fullName evidence="2">Uncharacterized protein</fullName>
    </submittedName>
</protein>